<dbReference type="CDD" id="cd03451">
    <property type="entry name" value="FkbR2"/>
    <property type="match status" value="1"/>
</dbReference>
<gene>
    <name evidence="2" type="ordered locus">Bcep18194_C7163</name>
</gene>
<dbReference type="PATRIC" id="fig|482957.22.peg.7726"/>
<dbReference type="InterPro" id="IPR029069">
    <property type="entry name" value="HotDog_dom_sf"/>
</dbReference>
<dbReference type="InterPro" id="IPR052342">
    <property type="entry name" value="MCH/BMMD"/>
</dbReference>
<dbReference type="Gene3D" id="3.10.129.10">
    <property type="entry name" value="Hotdog Thioesterase"/>
    <property type="match status" value="1"/>
</dbReference>
<evidence type="ECO:0000313" key="3">
    <source>
        <dbReference type="Proteomes" id="UP000002705"/>
    </source>
</evidence>
<evidence type="ECO:0000313" key="2">
    <source>
        <dbReference type="EMBL" id="ABB06207.1"/>
    </source>
</evidence>
<dbReference type="SUPFAM" id="SSF54637">
    <property type="entry name" value="Thioesterase/thiol ester dehydrase-isomerase"/>
    <property type="match status" value="1"/>
</dbReference>
<keyword evidence="3" id="KW-1185">Reference proteome</keyword>
<dbReference type="EMBL" id="CP000150">
    <property type="protein sequence ID" value="ABB06207.1"/>
    <property type="molecule type" value="Genomic_DNA"/>
</dbReference>
<dbReference type="HOGENOM" id="CLU_094876_0_1_4"/>
<protein>
    <submittedName>
        <fullName evidence="2">MaoC-like dehydratase</fullName>
    </submittedName>
</protein>
<name>Q39MV9_BURL3</name>
<sequence length="167" mass="18529">MGSKEEGEEEGIMTEAMSGGYLDRFVIGATYRHPIQHTLTEACNLLFSTLTHNAEPLYLDVEHGGSSPYHARVANSTFVLCVASGAHAYELNQTIRSIGLGCTDVRFVRPVFVGDTIWAESETVDRCDAGHEGAVIEFECRVYNQRNELVIKFRSQWSMSTPALPLQ</sequence>
<reference evidence="2" key="1">
    <citation type="submission" date="2009-01" db="EMBL/GenBank/DDBJ databases">
        <title>Complete sequence of chromosome 3 of Burkholderia sp. 383.</title>
        <authorList>
            <consortium name="US DOE Joint Genome Institute"/>
            <person name="Copeland A."/>
            <person name="Lucas S."/>
            <person name="Lapidus A."/>
            <person name="Barry K."/>
            <person name="Detter J.C."/>
            <person name="Glavina T."/>
            <person name="Hammon N."/>
            <person name="Israni S."/>
            <person name="Pitluck S."/>
            <person name="Chain P."/>
            <person name="Malfatti S."/>
            <person name="Shin M."/>
            <person name="Vergez L."/>
            <person name="Schmutz J."/>
            <person name="Larimer F."/>
            <person name="Land M."/>
            <person name="Kyrpides N."/>
            <person name="Lykidis A."/>
            <person name="Richardson P."/>
        </authorList>
    </citation>
    <scope>NUCLEOTIDE SEQUENCE</scope>
    <source>
        <strain evidence="2">383</strain>
    </source>
</reference>
<dbReference type="Pfam" id="PF01575">
    <property type="entry name" value="MaoC_dehydratas"/>
    <property type="match status" value="1"/>
</dbReference>
<dbReference type="KEGG" id="bur:Bcep18194_C7163"/>
<evidence type="ECO:0000259" key="1">
    <source>
        <dbReference type="Pfam" id="PF01575"/>
    </source>
</evidence>
<organism evidence="2 3">
    <name type="scientific">Burkholderia lata (strain ATCC 17760 / DSM 23089 / LMG 22485 / NCIMB 9086 / R18194 / 383)</name>
    <dbReference type="NCBI Taxonomy" id="482957"/>
    <lineage>
        <taxon>Bacteria</taxon>
        <taxon>Pseudomonadati</taxon>
        <taxon>Pseudomonadota</taxon>
        <taxon>Betaproteobacteria</taxon>
        <taxon>Burkholderiales</taxon>
        <taxon>Burkholderiaceae</taxon>
        <taxon>Burkholderia</taxon>
        <taxon>Burkholderia cepacia complex</taxon>
    </lineage>
</organism>
<dbReference type="InterPro" id="IPR002539">
    <property type="entry name" value="MaoC-like_dom"/>
</dbReference>
<dbReference type="PANTHER" id="PTHR43664">
    <property type="entry name" value="MONOAMINE OXIDASE-RELATED"/>
    <property type="match status" value="1"/>
</dbReference>
<dbReference type="PANTHER" id="PTHR43664:SF1">
    <property type="entry name" value="BETA-METHYLMALYL-COA DEHYDRATASE"/>
    <property type="match status" value="1"/>
</dbReference>
<feature type="domain" description="MaoC-like" evidence="1">
    <location>
        <begin position="27"/>
        <end position="128"/>
    </location>
</feature>
<accession>Q39MV9</accession>
<proteinExistence type="predicted"/>
<dbReference type="AlphaFoldDB" id="Q39MV9"/>
<dbReference type="Proteomes" id="UP000002705">
    <property type="component" value="Chromosome 3"/>
</dbReference>